<accession>A0A182TQN8</accession>
<dbReference type="EnsemblMetazoa" id="AMEC006613-RA">
    <property type="protein sequence ID" value="AMEC006613-PA"/>
    <property type="gene ID" value="AMEC006613"/>
</dbReference>
<dbReference type="Proteomes" id="UP000075902">
    <property type="component" value="Unassembled WGS sequence"/>
</dbReference>
<reference evidence="1" key="2">
    <citation type="submission" date="2020-05" db="UniProtKB">
        <authorList>
            <consortium name="EnsemblMetazoa"/>
        </authorList>
    </citation>
    <scope>IDENTIFICATION</scope>
    <source>
        <strain evidence="1">CM1001059</strain>
    </source>
</reference>
<dbReference type="VEuPathDB" id="VectorBase:AMEC006613"/>
<sequence length="263" mass="28441">MLQSLISPSSLAVSSRPGTVGCHATLFASWLWASTVTTSSNVGSLRSESLASLNMRTVSSPHAVASSPVCLHQSMSYTLREWYPDSVQTHFHTVPRSGHGMPSALSGPYCCQTLTVVSSLQDASRWPVASNEMLHTVELCDSSGSSISHSLSARSCRYMRILADASRSSCGCQHTFFTSCVCPFSTATHSYSSSWSGAWWISQIQTDLSRLHVASRLPDRDQVTLFTSLSCPSSVALHSNSPRYVPDFLSHTATVVSKLAEAR</sequence>
<reference evidence="2" key="1">
    <citation type="submission" date="2014-01" db="EMBL/GenBank/DDBJ databases">
        <title>The Genome Sequence of Anopheles melas CM1001059_A (V2).</title>
        <authorList>
            <consortium name="The Broad Institute Genomics Platform"/>
            <person name="Neafsey D.E."/>
            <person name="Besansky N."/>
            <person name="Howell P."/>
            <person name="Walton C."/>
            <person name="Young S.K."/>
            <person name="Zeng Q."/>
            <person name="Gargeya S."/>
            <person name="Fitzgerald M."/>
            <person name="Haas B."/>
            <person name="Abouelleil A."/>
            <person name="Allen A.W."/>
            <person name="Alvarado L."/>
            <person name="Arachchi H.M."/>
            <person name="Berlin A.M."/>
            <person name="Chapman S.B."/>
            <person name="Gainer-Dewar J."/>
            <person name="Goldberg J."/>
            <person name="Griggs A."/>
            <person name="Gujja S."/>
            <person name="Hansen M."/>
            <person name="Howarth C."/>
            <person name="Imamovic A."/>
            <person name="Ireland A."/>
            <person name="Larimer J."/>
            <person name="McCowan C."/>
            <person name="Murphy C."/>
            <person name="Pearson M."/>
            <person name="Poon T.W."/>
            <person name="Priest M."/>
            <person name="Roberts A."/>
            <person name="Saif S."/>
            <person name="Shea T."/>
            <person name="Sisk P."/>
            <person name="Sykes S."/>
            <person name="Wortman J."/>
            <person name="Nusbaum C."/>
            <person name="Birren B."/>
        </authorList>
    </citation>
    <scope>NUCLEOTIDE SEQUENCE [LARGE SCALE GENOMIC DNA]</scope>
    <source>
        <strain evidence="2">CM1001059</strain>
    </source>
</reference>
<evidence type="ECO:0000313" key="1">
    <source>
        <dbReference type="EnsemblMetazoa" id="AMEC006613-PA"/>
    </source>
</evidence>
<protein>
    <submittedName>
        <fullName evidence="1">Uncharacterized protein</fullName>
    </submittedName>
</protein>
<organism evidence="1 2">
    <name type="scientific">Anopheles melas</name>
    <dbReference type="NCBI Taxonomy" id="34690"/>
    <lineage>
        <taxon>Eukaryota</taxon>
        <taxon>Metazoa</taxon>
        <taxon>Ecdysozoa</taxon>
        <taxon>Arthropoda</taxon>
        <taxon>Hexapoda</taxon>
        <taxon>Insecta</taxon>
        <taxon>Pterygota</taxon>
        <taxon>Neoptera</taxon>
        <taxon>Endopterygota</taxon>
        <taxon>Diptera</taxon>
        <taxon>Nematocera</taxon>
        <taxon>Culicoidea</taxon>
        <taxon>Culicidae</taxon>
        <taxon>Anophelinae</taxon>
        <taxon>Anopheles</taxon>
    </lineage>
</organism>
<proteinExistence type="predicted"/>
<keyword evidence="2" id="KW-1185">Reference proteome</keyword>
<dbReference type="AlphaFoldDB" id="A0A182TQN8"/>
<name>A0A182TQN8_9DIPT</name>
<evidence type="ECO:0000313" key="2">
    <source>
        <dbReference type="Proteomes" id="UP000075902"/>
    </source>
</evidence>